<comment type="subcellular location">
    <subcellularLocation>
        <location evidence="2">Endoplasmic reticulum</location>
    </subcellularLocation>
    <subcellularLocation>
        <location evidence="3">Membrane</location>
    </subcellularLocation>
    <subcellularLocation>
        <location evidence="1">Mitochondrion</location>
    </subcellularLocation>
</comment>
<evidence type="ECO:0000256" key="4">
    <source>
        <dbReference type="ARBA" id="ARBA00022824"/>
    </source>
</evidence>
<keyword evidence="8" id="KW-1185">Reference proteome</keyword>
<evidence type="ECO:0000313" key="8">
    <source>
        <dbReference type="Proteomes" id="UP000224634"/>
    </source>
</evidence>
<keyword evidence="6" id="KW-0472">Membrane</keyword>
<gene>
    <name evidence="7" type="ORF">AJ80_02716</name>
</gene>
<keyword evidence="4" id="KW-0256">Endoplasmic reticulum</keyword>
<dbReference type="InterPro" id="IPR052374">
    <property type="entry name" value="SERAC1"/>
</dbReference>
<dbReference type="GO" id="GO:0005783">
    <property type="term" value="C:endoplasmic reticulum"/>
    <property type="evidence" value="ECO:0007669"/>
    <property type="project" value="UniProtKB-SubCell"/>
</dbReference>
<evidence type="ECO:0000256" key="1">
    <source>
        <dbReference type="ARBA" id="ARBA00004173"/>
    </source>
</evidence>
<evidence type="ECO:0000256" key="5">
    <source>
        <dbReference type="ARBA" id="ARBA00023128"/>
    </source>
</evidence>
<evidence type="ECO:0000313" key="7">
    <source>
        <dbReference type="EMBL" id="PGH23186.1"/>
    </source>
</evidence>
<comment type="caution">
    <text evidence="7">The sequence shown here is derived from an EMBL/GenBank/DDBJ whole genome shotgun (WGS) entry which is preliminary data.</text>
</comment>
<dbReference type="PANTHER" id="PTHR48182">
    <property type="entry name" value="PROTEIN SERAC1"/>
    <property type="match status" value="1"/>
</dbReference>
<name>A0A2B7YNF9_POLH7</name>
<proteinExistence type="predicted"/>
<dbReference type="PANTHER" id="PTHR48182:SF2">
    <property type="entry name" value="PROTEIN SERAC1"/>
    <property type="match status" value="1"/>
</dbReference>
<keyword evidence="5" id="KW-0496">Mitochondrion</keyword>
<evidence type="ECO:0000256" key="6">
    <source>
        <dbReference type="ARBA" id="ARBA00023136"/>
    </source>
</evidence>
<organism evidence="7 8">
    <name type="scientific">Polytolypa hystricis (strain UAMH7299)</name>
    <dbReference type="NCBI Taxonomy" id="1447883"/>
    <lineage>
        <taxon>Eukaryota</taxon>
        <taxon>Fungi</taxon>
        <taxon>Dikarya</taxon>
        <taxon>Ascomycota</taxon>
        <taxon>Pezizomycotina</taxon>
        <taxon>Eurotiomycetes</taxon>
        <taxon>Eurotiomycetidae</taxon>
        <taxon>Onygenales</taxon>
        <taxon>Onygenales incertae sedis</taxon>
        <taxon>Polytolypa</taxon>
    </lineage>
</organism>
<evidence type="ECO:0000256" key="2">
    <source>
        <dbReference type="ARBA" id="ARBA00004240"/>
    </source>
</evidence>
<sequence length="217" mass="24999">MGSGTEGTLDGEVIRLRTDYQRLRQRSNLFPPAGGLVVKEMLRLSREDAEPHRQRIEQCTKGILFLGTPHYGANLAVLRTLGYCSNINRGFESVVRRREDEGSKIHVTCFYEQLPIRNIGEVVSRASAILPRYSSYAIHANHINMARFRYRKDQGYKFMYGEIHRWVKNTRAATQPLREQTEPIMWDTRQIVALMPCEDFMPSAGGAERPYSFSERV</sequence>
<accession>A0A2B7YNF9</accession>
<dbReference type="EMBL" id="PDNA01000027">
    <property type="protein sequence ID" value="PGH23186.1"/>
    <property type="molecule type" value="Genomic_DNA"/>
</dbReference>
<protein>
    <submittedName>
        <fullName evidence="7">Uncharacterized protein</fullName>
    </submittedName>
</protein>
<dbReference type="OrthoDB" id="5308034at2759"/>
<dbReference type="GO" id="GO:0016020">
    <property type="term" value="C:membrane"/>
    <property type="evidence" value="ECO:0007669"/>
    <property type="project" value="UniProtKB-SubCell"/>
</dbReference>
<evidence type="ECO:0000256" key="3">
    <source>
        <dbReference type="ARBA" id="ARBA00004370"/>
    </source>
</evidence>
<dbReference type="GO" id="GO:0005739">
    <property type="term" value="C:mitochondrion"/>
    <property type="evidence" value="ECO:0007669"/>
    <property type="project" value="UniProtKB-SubCell"/>
</dbReference>
<dbReference type="AlphaFoldDB" id="A0A2B7YNF9"/>
<reference evidence="7 8" key="1">
    <citation type="submission" date="2017-10" db="EMBL/GenBank/DDBJ databases">
        <title>Comparative genomics in systemic dimorphic fungi from Ajellomycetaceae.</title>
        <authorList>
            <person name="Munoz J.F."/>
            <person name="Mcewen J.G."/>
            <person name="Clay O.K."/>
            <person name="Cuomo C.A."/>
        </authorList>
    </citation>
    <scope>NUCLEOTIDE SEQUENCE [LARGE SCALE GENOMIC DNA]</scope>
    <source>
        <strain evidence="7 8">UAMH7299</strain>
    </source>
</reference>
<dbReference type="Proteomes" id="UP000224634">
    <property type="component" value="Unassembled WGS sequence"/>
</dbReference>